<dbReference type="InterPro" id="IPR004564">
    <property type="entry name" value="OM_lipoprot_carrier_LolA-like"/>
</dbReference>
<reference evidence="2" key="1">
    <citation type="submission" date="2019-03" db="EMBL/GenBank/DDBJ databases">
        <title>Lake Tanganyika Metagenome-Assembled Genomes (MAGs).</title>
        <authorList>
            <person name="Tran P."/>
        </authorList>
    </citation>
    <scope>NUCLEOTIDE SEQUENCE</scope>
    <source>
        <strain evidence="2">K_DeepCast_65m_m2_066</strain>
    </source>
</reference>
<dbReference type="Gene3D" id="2.50.20.10">
    <property type="entry name" value="Lipoprotein localisation LolA/LolB/LppX"/>
    <property type="match status" value="1"/>
</dbReference>
<accession>A0A937W7N9</accession>
<comment type="caution">
    <text evidence="2">The sequence shown here is derived from an EMBL/GenBank/DDBJ whole genome shotgun (WGS) entry which is preliminary data.</text>
</comment>
<gene>
    <name evidence="2" type="ORF">FJZ47_23315</name>
</gene>
<keyword evidence="2" id="KW-0449">Lipoprotein</keyword>
<dbReference type="CDD" id="cd16325">
    <property type="entry name" value="LolA"/>
    <property type="match status" value="1"/>
</dbReference>
<evidence type="ECO:0000313" key="3">
    <source>
        <dbReference type="Proteomes" id="UP000712673"/>
    </source>
</evidence>
<dbReference type="SUPFAM" id="SSF89392">
    <property type="entry name" value="Prokaryotic lipoproteins and lipoprotein localization factors"/>
    <property type="match status" value="1"/>
</dbReference>
<name>A0A937W7N9_UNCTE</name>
<dbReference type="EMBL" id="VGLS01001017">
    <property type="protein sequence ID" value="MBM3226705.1"/>
    <property type="molecule type" value="Genomic_DNA"/>
</dbReference>
<dbReference type="InterPro" id="IPR029046">
    <property type="entry name" value="LolA/LolB/LppX"/>
</dbReference>
<organism evidence="2 3">
    <name type="scientific">Tectimicrobiota bacterium</name>
    <dbReference type="NCBI Taxonomy" id="2528274"/>
    <lineage>
        <taxon>Bacteria</taxon>
        <taxon>Pseudomonadati</taxon>
        <taxon>Nitrospinota/Tectimicrobiota group</taxon>
        <taxon>Candidatus Tectimicrobiota</taxon>
    </lineage>
</organism>
<dbReference type="AlphaFoldDB" id="A0A937W7N9"/>
<dbReference type="Proteomes" id="UP000712673">
    <property type="component" value="Unassembled WGS sequence"/>
</dbReference>
<evidence type="ECO:0000256" key="1">
    <source>
        <dbReference type="ARBA" id="ARBA00022729"/>
    </source>
</evidence>
<proteinExistence type="predicted"/>
<protein>
    <submittedName>
        <fullName evidence="2">Outer membrane lipoprotein carrier protein LolA</fullName>
    </submittedName>
</protein>
<keyword evidence="1" id="KW-0732">Signal</keyword>
<evidence type="ECO:0000313" key="2">
    <source>
        <dbReference type="EMBL" id="MBM3226705.1"/>
    </source>
</evidence>
<dbReference type="Pfam" id="PF03548">
    <property type="entry name" value="LolA"/>
    <property type="match status" value="1"/>
</dbReference>
<sequence>WGTRWRGMRTLYMAFHQEKHLRMLRQPLRAQGELWLRGETLLYVLTNTKGERELAVRLDPQQLRAYYPLLHTVEEIDIQSTGALPQSLRVWQDGPEALTREYTVDLFEAAGLHTLRLVPREAHLPLQEMRLILQDFQPQEVVQIDKNGTRLRLAITAFTINPDLRETQLELHIPPGTRVTRPLP</sequence>
<feature type="non-terminal residue" evidence="2">
    <location>
        <position position="1"/>
    </location>
</feature>